<evidence type="ECO:0000313" key="2">
    <source>
        <dbReference type="EMBL" id="ACR41551.1"/>
    </source>
</evidence>
<accession>C4KG37</accession>
<feature type="transmembrane region" description="Helical" evidence="1">
    <location>
        <begin position="42"/>
        <end position="61"/>
    </location>
</feature>
<keyword evidence="1" id="KW-1133">Transmembrane helix</keyword>
<gene>
    <name evidence="2" type="ordered locus">M164_0939</name>
</gene>
<dbReference type="KEGG" id="sid:M164_0939"/>
<dbReference type="Proteomes" id="UP000001479">
    <property type="component" value="Chromosome"/>
</dbReference>
<keyword evidence="1" id="KW-0812">Transmembrane</keyword>
<name>C4KG37_SACI6</name>
<dbReference type="HOGENOM" id="CLU_2313912_0_0_2"/>
<sequence>MITISAILTHTYISITQICLTIEIINSIQIHYHISVYYNECITYLCCIISLLACIYCILLANNAKLNEIKKLGAIQVYIANSLYFKNYDEFNWVKTVYK</sequence>
<reference evidence="2 3" key="1">
    <citation type="journal article" date="2009" name="Proc. Natl. Acad. Sci. U.S.A.">
        <title>Biogeography of the Sulfolobus islandicus pan-genome.</title>
        <authorList>
            <person name="Reno M.L."/>
            <person name="Held N.L."/>
            <person name="Fields C.J."/>
            <person name="Burke P.V."/>
            <person name="Whitaker R.J."/>
        </authorList>
    </citation>
    <scope>NUCLEOTIDE SEQUENCE [LARGE SCALE GENOMIC DNA]</scope>
    <source>
        <strain evidence="3">M.16.4 / Kamchatka #3</strain>
    </source>
</reference>
<keyword evidence="1" id="KW-0472">Membrane</keyword>
<proteinExistence type="predicted"/>
<organism evidence="2 3">
    <name type="scientific">Saccharolobus islandicus (strain M.16.4 / Kamchatka #3)</name>
    <name type="common">Sulfolobus islandicus</name>
    <dbReference type="NCBI Taxonomy" id="426118"/>
    <lineage>
        <taxon>Archaea</taxon>
        <taxon>Thermoproteota</taxon>
        <taxon>Thermoprotei</taxon>
        <taxon>Sulfolobales</taxon>
        <taxon>Sulfolobaceae</taxon>
        <taxon>Saccharolobus</taxon>
    </lineage>
</organism>
<evidence type="ECO:0000256" key="1">
    <source>
        <dbReference type="SAM" id="Phobius"/>
    </source>
</evidence>
<evidence type="ECO:0000313" key="3">
    <source>
        <dbReference type="Proteomes" id="UP000001479"/>
    </source>
</evidence>
<dbReference type="EMBL" id="CP001402">
    <property type="protein sequence ID" value="ACR41551.1"/>
    <property type="molecule type" value="Genomic_DNA"/>
</dbReference>
<protein>
    <submittedName>
        <fullName evidence="2">Uncharacterized protein</fullName>
    </submittedName>
</protein>
<dbReference type="AlphaFoldDB" id="C4KG37"/>